<organism evidence="3 4">
    <name type="scientific">Rhodococcus oxybenzonivorans</name>
    <dbReference type="NCBI Taxonomy" id="1990687"/>
    <lineage>
        <taxon>Bacteria</taxon>
        <taxon>Bacillati</taxon>
        <taxon>Actinomycetota</taxon>
        <taxon>Actinomycetes</taxon>
        <taxon>Mycobacteriales</taxon>
        <taxon>Nocardiaceae</taxon>
        <taxon>Rhodococcus</taxon>
    </lineage>
</organism>
<dbReference type="OrthoDB" id="4753163at2"/>
<dbReference type="EMBL" id="CP021354">
    <property type="protein sequence ID" value="AWK75106.1"/>
    <property type="molecule type" value="Genomic_DNA"/>
</dbReference>
<feature type="domain" description="DUF1707" evidence="2">
    <location>
        <begin position="9"/>
        <end position="61"/>
    </location>
</feature>
<dbReference type="InterPro" id="IPR012551">
    <property type="entry name" value="DUF1707_SHOCT-like"/>
</dbReference>
<dbReference type="PANTHER" id="PTHR40763">
    <property type="entry name" value="MEMBRANE PROTEIN-RELATED"/>
    <property type="match status" value="1"/>
</dbReference>
<keyword evidence="4" id="KW-1185">Reference proteome</keyword>
<feature type="transmembrane region" description="Helical" evidence="1">
    <location>
        <begin position="83"/>
        <end position="104"/>
    </location>
</feature>
<evidence type="ECO:0000259" key="2">
    <source>
        <dbReference type="Pfam" id="PF08044"/>
    </source>
</evidence>
<dbReference type="PANTHER" id="PTHR40763:SF4">
    <property type="entry name" value="DUF1707 DOMAIN-CONTAINING PROTEIN"/>
    <property type="match status" value="1"/>
</dbReference>
<evidence type="ECO:0000313" key="3">
    <source>
        <dbReference type="EMBL" id="AWK75106.1"/>
    </source>
</evidence>
<dbReference type="KEGG" id="roz:CBI38_29695"/>
<evidence type="ECO:0000256" key="1">
    <source>
        <dbReference type="SAM" id="Phobius"/>
    </source>
</evidence>
<sequence length="262" mass="27912">MNKTSLAGLRARDSDRADACGVLDAAQADGQISAEEHSYRTARAMSAKTFDELDRLVGDLQIPSRLANAPVVRPKQRRSRRRWIAAGAIVASAAVVGAIAGSIGDDAGPSKSLPTLTTGSGVQYFIDEYRAEFGDTIADEVDLFPEHAVLDRQATGNPSQSDPYHYDGEFDSWGSVSTRDADERSFDLAAVDLPALAGLLKGAPESVRVPNGTVDHLSFGFEPGEEQGPPIISVYANNEAGNTGYFNVTFDGEIIAVYPFGD</sequence>
<dbReference type="AlphaFoldDB" id="A0A2S2C2I5"/>
<reference evidence="3 4" key="1">
    <citation type="submission" date="2017-05" db="EMBL/GenBank/DDBJ databases">
        <title>Isolation of Rhodococcus sp. S2-17 biodegrading of BP-3.</title>
        <authorList>
            <person name="Lee Y."/>
            <person name="Kim K.H."/>
            <person name="Chun B.H."/>
            <person name="Jung H.S."/>
            <person name="Jeon C.O."/>
        </authorList>
    </citation>
    <scope>NUCLEOTIDE SEQUENCE [LARGE SCALE GENOMIC DNA]</scope>
    <source>
        <strain evidence="3 4">S2-17</strain>
    </source>
</reference>
<keyword evidence="1" id="KW-1133">Transmembrane helix</keyword>
<name>A0A2S2C2I5_9NOCA</name>
<keyword evidence="1" id="KW-0472">Membrane</keyword>
<evidence type="ECO:0000313" key="4">
    <source>
        <dbReference type="Proteomes" id="UP000245711"/>
    </source>
</evidence>
<proteinExistence type="predicted"/>
<accession>A0A2S2C2I5</accession>
<dbReference type="RefSeq" id="WP_109334621.1">
    <property type="nucleotide sequence ID" value="NZ_CP021354.1"/>
</dbReference>
<dbReference type="Pfam" id="PF08044">
    <property type="entry name" value="DUF1707"/>
    <property type="match status" value="1"/>
</dbReference>
<gene>
    <name evidence="3" type="ORF">CBI38_29695</name>
</gene>
<dbReference type="Proteomes" id="UP000245711">
    <property type="component" value="Chromosome"/>
</dbReference>
<keyword evidence="1" id="KW-0812">Transmembrane</keyword>
<protein>
    <recommendedName>
        <fullName evidence="2">DUF1707 domain-containing protein</fullName>
    </recommendedName>
</protein>